<accession>A0AA36I3S7</accession>
<dbReference type="Gene3D" id="3.90.1580.10">
    <property type="entry name" value="paralog of FGE (formylglycine-generating enzyme)"/>
    <property type="match status" value="1"/>
</dbReference>
<comment type="caution">
    <text evidence="3">The sequence shown here is derived from an EMBL/GenBank/DDBJ whole genome shotgun (WGS) entry which is preliminary data.</text>
</comment>
<dbReference type="PANTHER" id="PTHR23150:SF19">
    <property type="entry name" value="FORMYLGLYCINE-GENERATING ENZYME"/>
    <property type="match status" value="1"/>
</dbReference>
<keyword evidence="4" id="KW-1185">Reference proteome</keyword>
<dbReference type="Pfam" id="PF03781">
    <property type="entry name" value="FGE-sulfatase"/>
    <property type="match status" value="1"/>
</dbReference>
<dbReference type="InterPro" id="IPR016187">
    <property type="entry name" value="CTDL_fold"/>
</dbReference>
<dbReference type="GO" id="GO:0120147">
    <property type="term" value="F:formylglycine-generating oxidase activity"/>
    <property type="evidence" value="ECO:0007669"/>
    <property type="project" value="TreeGrafter"/>
</dbReference>
<dbReference type="Gene3D" id="1.10.1200.10">
    <property type="entry name" value="ACP-like"/>
    <property type="match status" value="1"/>
</dbReference>
<evidence type="ECO:0000313" key="4">
    <source>
        <dbReference type="Proteomes" id="UP001178507"/>
    </source>
</evidence>
<protein>
    <recommendedName>
        <fullName evidence="2">Sulfatase-modifying factor enzyme-like domain-containing protein</fullName>
    </recommendedName>
</protein>
<gene>
    <name evidence="3" type="ORF">EVOR1521_LOCUS7929</name>
</gene>
<evidence type="ECO:0000256" key="1">
    <source>
        <dbReference type="SAM" id="MobiDB-lite"/>
    </source>
</evidence>
<evidence type="ECO:0000313" key="3">
    <source>
        <dbReference type="EMBL" id="CAJ1379796.1"/>
    </source>
</evidence>
<dbReference type="InterPro" id="IPR036736">
    <property type="entry name" value="ACP-like_sf"/>
</dbReference>
<dbReference type="Proteomes" id="UP001178507">
    <property type="component" value="Unassembled WGS sequence"/>
</dbReference>
<dbReference type="SUPFAM" id="SSF56436">
    <property type="entry name" value="C-type lectin-like"/>
    <property type="match status" value="1"/>
</dbReference>
<organism evidence="3 4">
    <name type="scientific">Effrenium voratum</name>
    <dbReference type="NCBI Taxonomy" id="2562239"/>
    <lineage>
        <taxon>Eukaryota</taxon>
        <taxon>Sar</taxon>
        <taxon>Alveolata</taxon>
        <taxon>Dinophyceae</taxon>
        <taxon>Suessiales</taxon>
        <taxon>Symbiodiniaceae</taxon>
        <taxon>Effrenium</taxon>
    </lineage>
</organism>
<dbReference type="AlphaFoldDB" id="A0AA36I3S7"/>
<dbReference type="SUPFAM" id="SSF47336">
    <property type="entry name" value="ACP-like"/>
    <property type="match status" value="1"/>
</dbReference>
<reference evidence="3" key="1">
    <citation type="submission" date="2023-08" db="EMBL/GenBank/DDBJ databases">
        <authorList>
            <person name="Chen Y."/>
            <person name="Shah S."/>
            <person name="Dougan E. K."/>
            <person name="Thang M."/>
            <person name="Chan C."/>
        </authorList>
    </citation>
    <scope>NUCLEOTIDE SEQUENCE</scope>
</reference>
<evidence type="ECO:0000259" key="2">
    <source>
        <dbReference type="Pfam" id="PF03781"/>
    </source>
</evidence>
<proteinExistence type="predicted"/>
<dbReference type="InterPro" id="IPR005532">
    <property type="entry name" value="SUMF_dom"/>
</dbReference>
<dbReference type="InterPro" id="IPR051043">
    <property type="entry name" value="Sulfatase_Mod_Factor_Kinase"/>
</dbReference>
<feature type="domain" description="Sulfatase-modifying factor enzyme-like" evidence="2">
    <location>
        <begin position="157"/>
        <end position="418"/>
    </location>
</feature>
<name>A0AA36I3S7_9DINO</name>
<dbReference type="InterPro" id="IPR042095">
    <property type="entry name" value="SUMF_sf"/>
</dbReference>
<sequence>MECATEDFAAVLRKVSFVVNGYVSFKVPRWEAFDPMSPALELPPAADMMTFLDSLFVVAVTSGLRQMFPDVAIPPTTLFDSPTIEKLTQAIIDRGPFPLRSVSPPADQQNPQSHPAAASAAFTQLTMFTRPAPVDCARVYSETDFADRFVRNRDGMECVLLPAATAQIGCDATGLARENEQPMHVVRLDSFLVDVEPVSVGAFVRFLNLARPGPTELSDWCLLPPTDKRHGFVPLQAAANGGWEAKMGVPLSWPMILVSWYGANAYGLWAHGRDWANYKSEGFLPTEAQWEYAARGSEFRDFPWGSGAEPGQLNVSWDEMPAPERVQELPLEPVNKLLGLSPFGLRGMAGNIWQWCRDTYDPDFYRSKQAGEAWNSAEGPYRSERGGSWVGDSSLARSSSRRGRVPEAKGRCLGFRCAAPLEVLDERSLCPEGA</sequence>
<dbReference type="EMBL" id="CAUJNA010000657">
    <property type="protein sequence ID" value="CAJ1379796.1"/>
    <property type="molecule type" value="Genomic_DNA"/>
</dbReference>
<feature type="region of interest" description="Disordered" evidence="1">
    <location>
        <begin position="375"/>
        <end position="402"/>
    </location>
</feature>
<dbReference type="PANTHER" id="PTHR23150">
    <property type="entry name" value="SULFATASE MODIFYING FACTOR 1, 2"/>
    <property type="match status" value="1"/>
</dbReference>